<keyword evidence="2 5" id="KW-0689">Ribosomal protein</keyword>
<accession>A0A2M7XI46</accession>
<proteinExistence type="inferred from homology"/>
<evidence type="ECO:0000256" key="6">
    <source>
        <dbReference type="SAM" id="MobiDB-lite"/>
    </source>
</evidence>
<dbReference type="AlphaFoldDB" id="A0A2M7XI46"/>
<dbReference type="InterPro" id="IPR023035">
    <property type="entry name" value="Ribosomal_uS9_bac/plastid"/>
</dbReference>
<reference evidence="8" key="1">
    <citation type="submission" date="2017-09" db="EMBL/GenBank/DDBJ databases">
        <title>Depth-based differentiation of microbial function through sediment-hosted aquifers and enrichment of novel symbionts in the deep terrestrial subsurface.</title>
        <authorList>
            <person name="Probst A.J."/>
            <person name="Ladd B."/>
            <person name="Jarett J.K."/>
            <person name="Geller-Mcgrath D.E."/>
            <person name="Sieber C.M.K."/>
            <person name="Emerson J.B."/>
            <person name="Anantharaman K."/>
            <person name="Thomas B.C."/>
            <person name="Malmstrom R."/>
            <person name="Stieglmeier M."/>
            <person name="Klingl A."/>
            <person name="Woyke T."/>
            <person name="Ryan C.M."/>
            <person name="Banfield J.F."/>
        </authorList>
    </citation>
    <scope>NUCLEOTIDE SEQUENCE [LARGE SCALE GENOMIC DNA]</scope>
</reference>
<dbReference type="NCBIfam" id="NF001099">
    <property type="entry name" value="PRK00132.1"/>
    <property type="match status" value="1"/>
</dbReference>
<protein>
    <recommendedName>
        <fullName evidence="4 5">Small ribosomal subunit protein uS9</fullName>
    </recommendedName>
</protein>
<sequence length="138" mass="15953">MTDQVQEKEKKYVRAIGRRKRSVAQVRLFEKGEGKISINKIDVKDRFRLPELQQVIISPLTTTGTEGKFDFDIWVQGGGVRGQAESIRLGIARTLILLNPEFRPTLKKLGFLTRDARSKERKKYGLKKARRAPQWSKR</sequence>
<dbReference type="GO" id="GO:0006412">
    <property type="term" value="P:translation"/>
    <property type="evidence" value="ECO:0007669"/>
    <property type="project" value="UniProtKB-UniRule"/>
</dbReference>
<dbReference type="SUPFAM" id="SSF54211">
    <property type="entry name" value="Ribosomal protein S5 domain 2-like"/>
    <property type="match status" value="1"/>
</dbReference>
<evidence type="ECO:0000256" key="3">
    <source>
        <dbReference type="ARBA" id="ARBA00023274"/>
    </source>
</evidence>
<evidence type="ECO:0000256" key="2">
    <source>
        <dbReference type="ARBA" id="ARBA00022980"/>
    </source>
</evidence>
<feature type="region of interest" description="Disordered" evidence="6">
    <location>
        <begin position="116"/>
        <end position="138"/>
    </location>
</feature>
<evidence type="ECO:0000256" key="1">
    <source>
        <dbReference type="ARBA" id="ARBA00005251"/>
    </source>
</evidence>
<dbReference type="Gene3D" id="3.30.230.10">
    <property type="match status" value="1"/>
</dbReference>
<comment type="similarity">
    <text evidence="1 5">Belongs to the universal ribosomal protein uS9 family.</text>
</comment>
<gene>
    <name evidence="5" type="primary">rpsI</name>
    <name evidence="7" type="ORF">CO172_00675</name>
</gene>
<feature type="compositionally biased region" description="Basic residues" evidence="6">
    <location>
        <begin position="119"/>
        <end position="138"/>
    </location>
</feature>
<dbReference type="InterPro" id="IPR020568">
    <property type="entry name" value="Ribosomal_Su5_D2-typ_SF"/>
</dbReference>
<dbReference type="PANTHER" id="PTHR21569:SF1">
    <property type="entry name" value="SMALL RIBOSOMAL SUBUNIT PROTEIN US9M"/>
    <property type="match status" value="1"/>
</dbReference>
<dbReference type="PANTHER" id="PTHR21569">
    <property type="entry name" value="RIBOSOMAL PROTEIN S9"/>
    <property type="match status" value="1"/>
</dbReference>
<dbReference type="FunFam" id="3.30.230.10:FF:000001">
    <property type="entry name" value="30S ribosomal protein S9"/>
    <property type="match status" value="1"/>
</dbReference>
<dbReference type="InterPro" id="IPR014721">
    <property type="entry name" value="Ribsml_uS5_D2-typ_fold_subgr"/>
</dbReference>
<dbReference type="GO" id="GO:0003723">
    <property type="term" value="F:RNA binding"/>
    <property type="evidence" value="ECO:0007669"/>
    <property type="project" value="TreeGrafter"/>
</dbReference>
<dbReference type="HAMAP" id="MF_00532_B">
    <property type="entry name" value="Ribosomal_uS9_B"/>
    <property type="match status" value="1"/>
</dbReference>
<dbReference type="Pfam" id="PF00380">
    <property type="entry name" value="Ribosomal_S9"/>
    <property type="match status" value="1"/>
</dbReference>
<comment type="caution">
    <text evidence="7">The sequence shown here is derived from an EMBL/GenBank/DDBJ whole genome shotgun (WGS) entry which is preliminary data.</text>
</comment>
<dbReference type="GO" id="GO:0022627">
    <property type="term" value="C:cytosolic small ribosomal subunit"/>
    <property type="evidence" value="ECO:0007669"/>
    <property type="project" value="TreeGrafter"/>
</dbReference>
<organism evidence="7 8">
    <name type="scientific">Candidatus Uhrbacteria bacterium CG_4_9_14_3_um_filter_36_7</name>
    <dbReference type="NCBI Taxonomy" id="1975033"/>
    <lineage>
        <taxon>Bacteria</taxon>
        <taxon>Candidatus Uhriibacteriota</taxon>
    </lineage>
</organism>
<dbReference type="GO" id="GO:0003735">
    <property type="term" value="F:structural constituent of ribosome"/>
    <property type="evidence" value="ECO:0007669"/>
    <property type="project" value="InterPro"/>
</dbReference>
<dbReference type="Proteomes" id="UP000229749">
    <property type="component" value="Unassembled WGS sequence"/>
</dbReference>
<evidence type="ECO:0000256" key="4">
    <source>
        <dbReference type="ARBA" id="ARBA00035259"/>
    </source>
</evidence>
<dbReference type="InterPro" id="IPR000754">
    <property type="entry name" value="Ribosomal_uS9"/>
</dbReference>
<evidence type="ECO:0000256" key="5">
    <source>
        <dbReference type="HAMAP-Rule" id="MF_00532"/>
    </source>
</evidence>
<name>A0A2M7XI46_9BACT</name>
<dbReference type="EMBL" id="PFWS01000009">
    <property type="protein sequence ID" value="PJA47608.1"/>
    <property type="molecule type" value="Genomic_DNA"/>
</dbReference>
<keyword evidence="3 5" id="KW-0687">Ribonucleoprotein</keyword>
<evidence type="ECO:0000313" key="7">
    <source>
        <dbReference type="EMBL" id="PJA47608.1"/>
    </source>
</evidence>
<evidence type="ECO:0000313" key="8">
    <source>
        <dbReference type="Proteomes" id="UP000229749"/>
    </source>
</evidence>